<sequence>MVPSHASSTRSSEKVFKSSCSGLFEFAARASRLNVQAPSKEGRQSGGSAARFWLADSVRRFSKPPLRVSGKYCDSGMVCLIRAWSCEILPESQCITTSSFPRRFYGSYEQCTIQ</sequence>
<dbReference type="AlphaFoldDB" id="A0A813C805"/>
<dbReference type="Proteomes" id="UP000601435">
    <property type="component" value="Unassembled WGS sequence"/>
</dbReference>
<accession>A0A813C805</accession>
<evidence type="ECO:0000313" key="2">
    <source>
        <dbReference type="Proteomes" id="UP000601435"/>
    </source>
</evidence>
<dbReference type="EMBL" id="CAJNJA010091552">
    <property type="protein sequence ID" value="CAE7940523.1"/>
    <property type="molecule type" value="Genomic_DNA"/>
</dbReference>
<organism evidence="1 2">
    <name type="scientific">Symbiodinium necroappetens</name>
    <dbReference type="NCBI Taxonomy" id="1628268"/>
    <lineage>
        <taxon>Eukaryota</taxon>
        <taxon>Sar</taxon>
        <taxon>Alveolata</taxon>
        <taxon>Dinophyceae</taxon>
        <taxon>Suessiales</taxon>
        <taxon>Symbiodiniaceae</taxon>
        <taxon>Symbiodinium</taxon>
    </lineage>
</organism>
<proteinExistence type="predicted"/>
<keyword evidence="2" id="KW-1185">Reference proteome</keyword>
<evidence type="ECO:0000313" key="1">
    <source>
        <dbReference type="EMBL" id="CAE7940523.1"/>
    </source>
</evidence>
<protein>
    <submittedName>
        <fullName evidence="1">Uncharacterized protein</fullName>
    </submittedName>
</protein>
<name>A0A813C805_9DINO</name>
<comment type="caution">
    <text evidence="1">The sequence shown here is derived from an EMBL/GenBank/DDBJ whole genome shotgun (WGS) entry which is preliminary data.</text>
</comment>
<gene>
    <name evidence="1" type="ORF">SNEC2469_LOCUS33920</name>
</gene>
<feature type="non-terminal residue" evidence="1">
    <location>
        <position position="1"/>
    </location>
</feature>
<reference evidence="1" key="1">
    <citation type="submission" date="2021-02" db="EMBL/GenBank/DDBJ databases">
        <authorList>
            <person name="Dougan E. K."/>
            <person name="Rhodes N."/>
            <person name="Thang M."/>
            <person name="Chan C."/>
        </authorList>
    </citation>
    <scope>NUCLEOTIDE SEQUENCE</scope>
</reference>